<gene>
    <name evidence="1" type="ORF">TBIB3V08_LOCUS9068</name>
</gene>
<accession>A0A7R9F6I8</accession>
<dbReference type="EMBL" id="OD568269">
    <property type="protein sequence ID" value="CAD7446744.1"/>
    <property type="molecule type" value="Genomic_DNA"/>
</dbReference>
<protein>
    <submittedName>
        <fullName evidence="1">Uncharacterized protein</fullName>
    </submittedName>
</protein>
<proteinExistence type="predicted"/>
<sequence length="672" mass="77849">MAVDIILDKNEANNCKDIEIVTPLKKFKSNMHLITSTPNKTPDNVLNNRLSVTNTKYDEYESFLYEQKFETTNNYESEDESTLVDEITKLETTLQNLEDSLGQVSPVCLKTNEDYDATNIDSVLNAETDAETLITIDEYYDSCCMGCSSDSKPKDKSSFLQSHSSFEPEQATSAEKNIFSKNSPEESQNIFNGTIFELSKHDSKDLPNLENKYFSSESCSNTDKSTSKQCPLINIDLTSQKKNEFFPSEFKNEFEFLPAEFRNDVECLPAEFRNDVECLPAQFRNEVEGLATEFSKNKDTLLKRSEFDLYKDAFKCIKSNQNQDVDCLHKNEKPDENEQKYLDDDKDDCIDENIDEDKLLEGPGDNIDDKMRYPKTIGGNLNVAPVNISESLKLLAAQENESKLNDVTDKKMSIKGYGTMNREAKEFVSNDPKENEDNNNENWEVLRKLETDPERYKAMRKRWRNLVTPDPNKNLTIRCWKGKSLIQEGDGTNSLVKLVSNERLSSKRKRSNYDNRVSKHQRSENHPCILFYEQKMDNLLRTMKDEVSFVDQEHQQALLRLGCKQRYESQNLENFMGKFFRFTPGGQQLYNKQSQETFEVNRHYENAILTIEVKGQADLERLNKAADEVFVVHSFYNGINSDDSNIMYMSEEQLTRLKEFDKYYQIMNNIYS</sequence>
<organism evidence="1">
    <name type="scientific">Timema bartmani</name>
    <dbReference type="NCBI Taxonomy" id="61472"/>
    <lineage>
        <taxon>Eukaryota</taxon>
        <taxon>Metazoa</taxon>
        <taxon>Ecdysozoa</taxon>
        <taxon>Arthropoda</taxon>
        <taxon>Hexapoda</taxon>
        <taxon>Insecta</taxon>
        <taxon>Pterygota</taxon>
        <taxon>Neoptera</taxon>
        <taxon>Polyneoptera</taxon>
        <taxon>Phasmatodea</taxon>
        <taxon>Timematodea</taxon>
        <taxon>Timematoidea</taxon>
        <taxon>Timematidae</taxon>
        <taxon>Timema</taxon>
    </lineage>
</organism>
<evidence type="ECO:0000313" key="1">
    <source>
        <dbReference type="EMBL" id="CAD7446744.1"/>
    </source>
</evidence>
<name>A0A7R9F6I8_9NEOP</name>
<dbReference type="AlphaFoldDB" id="A0A7R9F6I8"/>
<reference evidence="1" key="1">
    <citation type="submission" date="2020-11" db="EMBL/GenBank/DDBJ databases">
        <authorList>
            <person name="Tran Van P."/>
        </authorList>
    </citation>
    <scope>NUCLEOTIDE SEQUENCE</scope>
</reference>